<feature type="domain" description="BAAT/Acyl-CoA thioester hydrolase C-terminal" evidence="1">
    <location>
        <begin position="72"/>
        <end position="145"/>
    </location>
</feature>
<dbReference type="Gene3D" id="3.40.50.1820">
    <property type="entry name" value="alpha/beta hydrolase"/>
    <property type="match status" value="2"/>
</dbReference>
<dbReference type="InterPro" id="IPR029058">
    <property type="entry name" value="AB_hydrolase_fold"/>
</dbReference>
<evidence type="ECO:0000313" key="3">
    <source>
        <dbReference type="Proteomes" id="UP000823561"/>
    </source>
</evidence>
<dbReference type="SUPFAM" id="SSF53474">
    <property type="entry name" value="alpha/beta-Hydrolases"/>
    <property type="match status" value="1"/>
</dbReference>
<dbReference type="GO" id="GO:0006631">
    <property type="term" value="P:fatty acid metabolic process"/>
    <property type="evidence" value="ECO:0007669"/>
    <property type="project" value="TreeGrafter"/>
</dbReference>
<dbReference type="AlphaFoldDB" id="A0AAV6GPX6"/>
<comment type="caution">
    <text evidence="2">The sequence shown here is derived from an EMBL/GenBank/DDBJ whole genome shotgun (WGS) entry which is preliminary data.</text>
</comment>
<gene>
    <name evidence="2" type="ORF">AALO_G00115370</name>
</gene>
<keyword evidence="3" id="KW-1185">Reference proteome</keyword>
<dbReference type="GO" id="GO:0006637">
    <property type="term" value="P:acyl-CoA metabolic process"/>
    <property type="evidence" value="ECO:0007669"/>
    <property type="project" value="TreeGrafter"/>
</dbReference>
<reference evidence="2" key="1">
    <citation type="submission" date="2020-10" db="EMBL/GenBank/DDBJ databases">
        <title>Chromosome-scale genome assembly of the Allis shad, Alosa alosa.</title>
        <authorList>
            <person name="Margot Z."/>
            <person name="Christophe K."/>
            <person name="Cabau C."/>
            <person name="Louis A."/>
            <person name="Berthelot C."/>
            <person name="Parey E."/>
            <person name="Roest Crollius H."/>
            <person name="Montfort J."/>
            <person name="Robinson-Rechavi M."/>
            <person name="Bucao C."/>
            <person name="Bouchez O."/>
            <person name="Gislard M."/>
            <person name="Lluch J."/>
            <person name="Milhes M."/>
            <person name="Lampietro C."/>
            <person name="Lopez Roques C."/>
            <person name="Donnadieu C."/>
            <person name="Braasch I."/>
            <person name="Desvignes T."/>
            <person name="Postlethwait J."/>
            <person name="Bobe J."/>
            <person name="Guiguen Y."/>
        </authorList>
    </citation>
    <scope>NUCLEOTIDE SEQUENCE</scope>
    <source>
        <strain evidence="2">M-15738</strain>
        <tissue evidence="2">Blood</tissue>
    </source>
</reference>
<evidence type="ECO:0000259" key="1">
    <source>
        <dbReference type="Pfam" id="PF08840"/>
    </source>
</evidence>
<dbReference type="GO" id="GO:0047617">
    <property type="term" value="F:fatty acyl-CoA hydrolase activity"/>
    <property type="evidence" value="ECO:0007669"/>
    <property type="project" value="TreeGrafter"/>
</dbReference>
<proteinExistence type="predicted"/>
<dbReference type="PANTHER" id="PTHR10824:SF17">
    <property type="entry name" value="ACYL-COENZYME A THIOESTERASE 6"/>
    <property type="match status" value="1"/>
</dbReference>
<organism evidence="2 3">
    <name type="scientific">Alosa alosa</name>
    <name type="common">allis shad</name>
    <dbReference type="NCBI Taxonomy" id="278164"/>
    <lineage>
        <taxon>Eukaryota</taxon>
        <taxon>Metazoa</taxon>
        <taxon>Chordata</taxon>
        <taxon>Craniata</taxon>
        <taxon>Vertebrata</taxon>
        <taxon>Euteleostomi</taxon>
        <taxon>Actinopterygii</taxon>
        <taxon>Neopterygii</taxon>
        <taxon>Teleostei</taxon>
        <taxon>Clupei</taxon>
        <taxon>Clupeiformes</taxon>
        <taxon>Clupeoidei</taxon>
        <taxon>Clupeidae</taxon>
        <taxon>Alosa</taxon>
    </lineage>
</organism>
<accession>A0AAV6GPX6</accession>
<protein>
    <recommendedName>
        <fullName evidence="1">BAAT/Acyl-CoA thioester hydrolase C-terminal domain-containing protein</fullName>
    </recommendedName>
</protein>
<dbReference type="InterPro" id="IPR014940">
    <property type="entry name" value="BAAT_C"/>
</dbReference>
<dbReference type="PANTHER" id="PTHR10824">
    <property type="entry name" value="ACYL-COENZYME A THIOESTERASE-RELATED"/>
    <property type="match status" value="1"/>
</dbReference>
<dbReference type="Proteomes" id="UP000823561">
    <property type="component" value="Chromosome 8"/>
</dbReference>
<sequence length="155" mass="17600">MALAYYGHKDLPEALNKLDLEYFEKAVTLLRTHPKVKGPDIGILSISKDMVIPPTKYDESKAVDTGYGFLDAAQWLRDHGKENFEVIRYHKAGHFLEVPYMPHCPITFHPAIGAVVAFGGEPQAHAEAQVDLWKRVPEFFKKHLNNDHSDFKAML</sequence>
<dbReference type="Pfam" id="PF08840">
    <property type="entry name" value="BAAT_C"/>
    <property type="match status" value="2"/>
</dbReference>
<name>A0AAV6GPX6_9TELE</name>
<dbReference type="EMBL" id="JADWDJ010000008">
    <property type="protein sequence ID" value="KAG5277248.1"/>
    <property type="molecule type" value="Genomic_DNA"/>
</dbReference>
<evidence type="ECO:0000313" key="2">
    <source>
        <dbReference type="EMBL" id="KAG5277248.1"/>
    </source>
</evidence>
<feature type="domain" description="BAAT/Acyl-CoA thioester hydrolase C-terminal" evidence="1">
    <location>
        <begin position="19"/>
        <end position="48"/>
    </location>
</feature>